<dbReference type="EMBL" id="CP033149">
    <property type="protein sequence ID" value="AYO42437.1"/>
    <property type="molecule type" value="Genomic_DNA"/>
</dbReference>
<feature type="transmembrane region" description="Helical" evidence="2">
    <location>
        <begin position="66"/>
        <end position="89"/>
    </location>
</feature>
<keyword evidence="2" id="KW-0472">Membrane</keyword>
<gene>
    <name evidence="4" type="ORF">DNF11_1487</name>
</gene>
<sequence length="209" mass="23451">MAQPKRLLQKRIVARLGHAKNRVARGARRCSASAERDEVRAATMSLSKERREVLCVLQRVLAICHVYTYFLDGLLLLLILRTLILFQFMRLYLWPRQRVPAHARFLTVFQAACAIAHAVCHTDPSRKRLLFDFVGQDHVASKGHLLCIDAVIAGLHMLLMYIAAEEASSFQDAQHSNALDLTDTERATQSPGEEPTALPPTTMPVAVVR</sequence>
<keyword evidence="2" id="KW-1133">Transmembrane helix</keyword>
<feature type="region of interest" description="Disordered" evidence="1">
    <location>
        <begin position="184"/>
        <end position="209"/>
    </location>
</feature>
<keyword evidence="5" id="KW-1185">Reference proteome</keyword>
<keyword evidence="2" id="KW-0812">Transmembrane</keyword>
<organism evidence="4 5">
    <name type="scientific">Malassezia restricta (strain ATCC 96810 / NBRC 103918 / CBS 7877)</name>
    <name type="common">Seborrheic dermatitis infection agent</name>
    <dbReference type="NCBI Taxonomy" id="425264"/>
    <lineage>
        <taxon>Eukaryota</taxon>
        <taxon>Fungi</taxon>
        <taxon>Dikarya</taxon>
        <taxon>Basidiomycota</taxon>
        <taxon>Ustilaginomycotina</taxon>
        <taxon>Malasseziomycetes</taxon>
        <taxon>Malasseziales</taxon>
        <taxon>Malasseziaceae</taxon>
        <taxon>Malassezia</taxon>
    </lineage>
</organism>
<evidence type="ECO:0000313" key="5">
    <source>
        <dbReference type="Proteomes" id="UP000269793"/>
    </source>
</evidence>
<reference evidence="4 5" key="1">
    <citation type="submission" date="2018-10" db="EMBL/GenBank/DDBJ databases">
        <title>Complete genome sequence of Malassezia restricta CBS 7877.</title>
        <authorList>
            <person name="Morand S.C."/>
            <person name="Bertignac M."/>
            <person name="Iltis A."/>
            <person name="Kolder I."/>
            <person name="Pirovano W."/>
            <person name="Jourdain R."/>
            <person name="Clavaud C."/>
        </authorList>
    </citation>
    <scope>NUCLEOTIDE SEQUENCE [LARGE SCALE GENOMIC DNA]</scope>
    <source>
        <strain evidence="4 5">CBS 7877</strain>
    </source>
</reference>
<accession>A0A3G2S8Q6</accession>
<dbReference type="AlphaFoldDB" id="A0A3G2S8Q6"/>
<dbReference type="Proteomes" id="UP000269793">
    <property type="component" value="Chromosome II"/>
</dbReference>
<dbReference type="InterPro" id="IPR013715">
    <property type="entry name" value="DUF1746"/>
</dbReference>
<proteinExistence type="predicted"/>
<feature type="domain" description="DUF1746" evidence="3">
    <location>
        <begin position="63"/>
        <end position="158"/>
    </location>
</feature>
<evidence type="ECO:0000256" key="1">
    <source>
        <dbReference type="SAM" id="MobiDB-lite"/>
    </source>
</evidence>
<evidence type="ECO:0000259" key="3">
    <source>
        <dbReference type="Pfam" id="PF08508"/>
    </source>
</evidence>
<dbReference type="OrthoDB" id="5428737at2759"/>
<dbReference type="Pfam" id="PF08508">
    <property type="entry name" value="DUF1746"/>
    <property type="match status" value="1"/>
</dbReference>
<protein>
    <recommendedName>
        <fullName evidence="3">DUF1746 domain-containing protein</fullName>
    </recommendedName>
</protein>
<evidence type="ECO:0000313" key="4">
    <source>
        <dbReference type="EMBL" id="AYO42437.1"/>
    </source>
</evidence>
<dbReference type="VEuPathDB" id="FungiDB:DNF11_1487"/>
<name>A0A3G2S8Q6_MALR7</name>
<evidence type="ECO:0000256" key="2">
    <source>
        <dbReference type="SAM" id="Phobius"/>
    </source>
</evidence>